<evidence type="ECO:0000313" key="3">
    <source>
        <dbReference type="EMBL" id="GAL68535.1"/>
    </source>
</evidence>
<dbReference type="AlphaFoldDB" id="A0A090WXJ8"/>
<evidence type="ECO:0000256" key="2">
    <source>
        <dbReference type="SAM" id="SignalP"/>
    </source>
</evidence>
<gene>
    <name evidence="3" type="ORF">JCM19301_1933</name>
    <name evidence="4" type="ORF">JCM19302_2199</name>
    <name evidence="5" type="ORF">JCM19538_2927</name>
</gene>
<dbReference type="InterPro" id="IPR037066">
    <property type="entry name" value="Plug_dom_sf"/>
</dbReference>
<comment type="subcellular location">
    <subcellularLocation>
        <location evidence="1">Cell outer membrane</location>
        <topology evidence="1">Multi-pass membrane protein</topology>
    </subcellularLocation>
</comment>
<dbReference type="PROSITE" id="PS52016">
    <property type="entry name" value="TONB_DEPENDENT_REC_3"/>
    <property type="match status" value="1"/>
</dbReference>
<evidence type="ECO:0000313" key="6">
    <source>
        <dbReference type="Proteomes" id="UP000029646"/>
    </source>
</evidence>
<evidence type="ECO:0000313" key="7">
    <source>
        <dbReference type="Proteomes" id="UP000030184"/>
    </source>
</evidence>
<dbReference type="eggNOG" id="COG4771">
    <property type="taxonomic scope" value="Bacteria"/>
</dbReference>
<keyword evidence="1" id="KW-0813">Transport</keyword>
<dbReference type="InterPro" id="IPR039426">
    <property type="entry name" value="TonB-dep_rcpt-like"/>
</dbReference>
<keyword evidence="2" id="KW-0732">Signal</keyword>
<dbReference type="EMBL" id="BBNR01000021">
    <property type="protein sequence ID" value="GAL68535.1"/>
    <property type="molecule type" value="Genomic_DNA"/>
</dbReference>
<keyword evidence="7" id="KW-1185">Reference proteome</keyword>
<evidence type="ECO:0000256" key="1">
    <source>
        <dbReference type="PROSITE-ProRule" id="PRU01360"/>
    </source>
</evidence>
<keyword evidence="1" id="KW-0472">Membrane</keyword>
<keyword evidence="1" id="KW-0998">Cell outer membrane</keyword>
<feature type="signal peptide" evidence="2">
    <location>
        <begin position="1"/>
        <end position="20"/>
    </location>
</feature>
<dbReference type="STRING" id="504487.JCM19538_2927"/>
<dbReference type="RefSeq" id="WP_042245825.1">
    <property type="nucleotide sequence ID" value="NZ_BBNR01000021.1"/>
</dbReference>
<dbReference type="EMBL" id="BBNY01000003">
    <property type="protein sequence ID" value="GAL88414.1"/>
    <property type="molecule type" value="Genomic_DNA"/>
</dbReference>
<dbReference type="OrthoDB" id="1202202at2"/>
<feature type="chain" id="PRO_5007383150" description="TonB-dependent receptor" evidence="2">
    <location>
        <begin position="21"/>
        <end position="162"/>
    </location>
</feature>
<dbReference type="SUPFAM" id="SSF56935">
    <property type="entry name" value="Porins"/>
    <property type="match status" value="1"/>
</dbReference>
<reference evidence="7" key="1">
    <citation type="journal article" date="2014" name="Genome Announc.">
        <title>Draft Genome Sequence of Marine Flavobacterium Jejuia pallidilutea Strain 11shimoA1 and Pigmentation Mutants.</title>
        <authorList>
            <person name="Takatani N."/>
            <person name="Nakanishi M."/>
            <person name="Meirelles P."/>
            <person name="Mino S."/>
            <person name="Suda W."/>
            <person name="Oshima K."/>
            <person name="Hattori M."/>
            <person name="Ohkuma M."/>
            <person name="Hosokawa M."/>
            <person name="Miyashita K."/>
            <person name="Thompson F.L."/>
            <person name="Niwa A."/>
            <person name="Sawabe T."/>
            <person name="Sawabe T."/>
        </authorList>
    </citation>
    <scope>NUCLEOTIDE SEQUENCE [LARGE SCALE GENOMIC DNA]</scope>
    <source>
        <strain evidence="7">JCM 19538</strain>
    </source>
</reference>
<name>A0A090WXJ8_9FLAO</name>
<dbReference type="Proteomes" id="UP000030184">
    <property type="component" value="Unassembled WGS sequence"/>
</dbReference>
<evidence type="ECO:0000313" key="4">
    <source>
        <dbReference type="EMBL" id="GAL72072.1"/>
    </source>
</evidence>
<evidence type="ECO:0008006" key="8">
    <source>
        <dbReference type="Google" id="ProtNLM"/>
    </source>
</evidence>
<protein>
    <recommendedName>
        <fullName evidence="8">TonB-dependent receptor</fullName>
    </recommendedName>
</protein>
<keyword evidence="1" id="KW-1134">Transmembrane beta strand</keyword>
<comment type="similarity">
    <text evidence="1">Belongs to the TonB-dependent receptor family.</text>
</comment>
<dbReference type="GO" id="GO:0009279">
    <property type="term" value="C:cell outer membrane"/>
    <property type="evidence" value="ECO:0007669"/>
    <property type="project" value="UniProtKB-SubCell"/>
</dbReference>
<evidence type="ECO:0000313" key="5">
    <source>
        <dbReference type="EMBL" id="GAL88414.1"/>
    </source>
</evidence>
<dbReference type="Proteomes" id="UP000029646">
    <property type="component" value="Unassembled WGS sequence"/>
</dbReference>
<dbReference type="EMBL" id="BBNS01000019">
    <property type="protein sequence ID" value="GAL72072.1"/>
    <property type="molecule type" value="Genomic_DNA"/>
</dbReference>
<comment type="caution">
    <text evidence="4">The sequence shown here is derived from an EMBL/GenBank/DDBJ whole genome shotgun (WGS) entry which is preliminary data.</text>
</comment>
<accession>A0A090WXJ8</accession>
<dbReference type="Proteomes" id="UP000029641">
    <property type="component" value="Unassembled WGS sequence"/>
</dbReference>
<dbReference type="Gene3D" id="2.170.130.10">
    <property type="entry name" value="TonB-dependent receptor, plug domain"/>
    <property type="match status" value="1"/>
</dbReference>
<proteinExistence type="inferred from homology"/>
<sequence length="162" mass="17999">MKNLITTIFAILVSVAMVQAQETTTIKDAKTDISKLFVKLKDSAKPDIYVDEKKFDFPLDLIDQSKISAVFVVKDTKTLKEYNAPNGLVFITTKMKTESVEFKIKTADSKKPMVIVDGKITDKATLETMSPDTIESVSVFKGEEAIKKYNAPNGVIIITTKK</sequence>
<keyword evidence="1" id="KW-0812">Transmembrane</keyword>
<organism evidence="4 6">
    <name type="scientific">Jejuia pallidilutea</name>
    <dbReference type="NCBI Taxonomy" id="504487"/>
    <lineage>
        <taxon>Bacteria</taxon>
        <taxon>Pseudomonadati</taxon>
        <taxon>Bacteroidota</taxon>
        <taxon>Flavobacteriia</taxon>
        <taxon>Flavobacteriales</taxon>
        <taxon>Flavobacteriaceae</taxon>
        <taxon>Jejuia</taxon>
    </lineage>
</organism>